<keyword evidence="2" id="KW-1185">Reference proteome</keyword>
<protein>
    <submittedName>
        <fullName evidence="1">Uncharacterized protein</fullName>
    </submittedName>
</protein>
<dbReference type="OrthoDB" id="3067012at2759"/>
<dbReference type="EMBL" id="JADNRY010000199">
    <property type="protein sequence ID" value="KAF9061507.1"/>
    <property type="molecule type" value="Genomic_DNA"/>
</dbReference>
<dbReference type="AlphaFoldDB" id="A0A9P5PE50"/>
<reference evidence="1" key="1">
    <citation type="submission" date="2020-11" db="EMBL/GenBank/DDBJ databases">
        <authorList>
            <consortium name="DOE Joint Genome Institute"/>
            <person name="Ahrendt S."/>
            <person name="Riley R."/>
            <person name="Andreopoulos W."/>
            <person name="Labutti K."/>
            <person name="Pangilinan J."/>
            <person name="Ruiz-Duenas F.J."/>
            <person name="Barrasa J.M."/>
            <person name="Sanchez-Garcia M."/>
            <person name="Camarero S."/>
            <person name="Miyauchi S."/>
            <person name="Serrano A."/>
            <person name="Linde D."/>
            <person name="Babiker R."/>
            <person name="Drula E."/>
            <person name="Ayuso-Fernandez I."/>
            <person name="Pacheco R."/>
            <person name="Padilla G."/>
            <person name="Ferreira P."/>
            <person name="Barriuso J."/>
            <person name="Kellner H."/>
            <person name="Castanera R."/>
            <person name="Alfaro M."/>
            <person name="Ramirez L."/>
            <person name="Pisabarro A.G."/>
            <person name="Kuo A."/>
            <person name="Tritt A."/>
            <person name="Lipzen A."/>
            <person name="He G."/>
            <person name="Yan M."/>
            <person name="Ng V."/>
            <person name="Cullen D."/>
            <person name="Martin F."/>
            <person name="Rosso M.-N."/>
            <person name="Henrissat B."/>
            <person name="Hibbett D."/>
            <person name="Martinez A.T."/>
            <person name="Grigoriev I.V."/>
        </authorList>
    </citation>
    <scope>NUCLEOTIDE SEQUENCE</scope>
    <source>
        <strain evidence="1">AH 40177</strain>
    </source>
</reference>
<gene>
    <name evidence="1" type="ORF">BDP27DRAFT_1428873</name>
</gene>
<evidence type="ECO:0000313" key="1">
    <source>
        <dbReference type="EMBL" id="KAF9061507.1"/>
    </source>
</evidence>
<accession>A0A9P5PE50</accession>
<evidence type="ECO:0000313" key="2">
    <source>
        <dbReference type="Proteomes" id="UP000772434"/>
    </source>
</evidence>
<dbReference type="Proteomes" id="UP000772434">
    <property type="component" value="Unassembled WGS sequence"/>
</dbReference>
<organism evidence="1 2">
    <name type="scientific">Rhodocollybia butyracea</name>
    <dbReference type="NCBI Taxonomy" id="206335"/>
    <lineage>
        <taxon>Eukaryota</taxon>
        <taxon>Fungi</taxon>
        <taxon>Dikarya</taxon>
        <taxon>Basidiomycota</taxon>
        <taxon>Agaricomycotina</taxon>
        <taxon>Agaricomycetes</taxon>
        <taxon>Agaricomycetidae</taxon>
        <taxon>Agaricales</taxon>
        <taxon>Marasmiineae</taxon>
        <taxon>Omphalotaceae</taxon>
        <taxon>Rhodocollybia</taxon>
    </lineage>
</organism>
<sequence>MLQDLRVSWTVGDLFLPDIAAITHILSFFPFLQCLNLMEELSHLPPDLDKLQLWSIFEPLLELKQIEYLAYRIPLPVSNQKTVRIACAWPHLKGLCLKGPRMYSAGDLSSLESLAHFARHCPDLESLSYPIDVKAIELKVIIFSTMIPPTLSPHPLRIFYIHDEVNVINAPAIALGLYQIFPNLMAVSERGRGQVQKF</sequence>
<name>A0A9P5PE50_9AGAR</name>
<proteinExistence type="predicted"/>
<comment type="caution">
    <text evidence="1">The sequence shown here is derived from an EMBL/GenBank/DDBJ whole genome shotgun (WGS) entry which is preliminary data.</text>
</comment>